<proteinExistence type="predicted"/>
<protein>
    <submittedName>
        <fullName evidence="1">Reverse transcriptase domain protein</fullName>
    </submittedName>
</protein>
<organism evidence="1 2">
    <name type="scientific">Colletotrichum truncatum</name>
    <name type="common">Anthracnose fungus</name>
    <name type="synonym">Colletotrichum capsici</name>
    <dbReference type="NCBI Taxonomy" id="5467"/>
    <lineage>
        <taxon>Eukaryota</taxon>
        <taxon>Fungi</taxon>
        <taxon>Dikarya</taxon>
        <taxon>Ascomycota</taxon>
        <taxon>Pezizomycotina</taxon>
        <taxon>Sordariomycetes</taxon>
        <taxon>Hypocreomycetidae</taxon>
        <taxon>Glomerellales</taxon>
        <taxon>Glomerellaceae</taxon>
        <taxon>Colletotrichum</taxon>
        <taxon>Colletotrichum truncatum species complex</taxon>
    </lineage>
</organism>
<keyword evidence="1" id="KW-0695">RNA-directed DNA polymerase</keyword>
<comment type="caution">
    <text evidence="1">The sequence shown here is derived from an EMBL/GenBank/DDBJ whole genome shotgun (WGS) entry which is preliminary data.</text>
</comment>
<gene>
    <name evidence="1" type="ORF">CTRU02_202735</name>
</gene>
<dbReference type="EMBL" id="VUJX02000001">
    <property type="protein sequence ID" value="KAL0944848.1"/>
    <property type="molecule type" value="Genomic_DNA"/>
</dbReference>
<sequence length="898" mass="101932">MLSGANLPTDLWVEAVKAAAYLYNISPRKRNGWKSPCQTEDEWFRQYSRWWTPELILDHTRDLRPHWGWIYAYGCRAYPLKSDRERGIHKRTFKVEPRGHVGYLVGYVLNAHNLYRIWVPSLGQVIITRNVTFDENRFYSPDDVDAEPKTSTATQIVEEIRETESSLNPILEALGVIDSAEQTLIQATQPPPAVLEPNQEATRDVVPTEETGQEKDEGWLLTPDPTPEPESVPDSGGPTSETGDSSTTPLLEPSTERDTAAAVSDAEDVIYVRTEEDEGASTDIRSGNDLQPRPVRPHTTIREANDPTESRRTRPRRDYGQPVRQSRRARNLPPENRDGEGHAARRRHVHEFHTTFMPDQQKAEEEKDYGHKTLHYIFQSSVHRTKHTRLTVSPKTRYHTDDLITPPKSWNELNRLPEPLRTMFHDATHAEISKLAQKGTWKVIDRSETHVRPLPLKWVFTYKFNQDGYLDRCKARICVRGDLQEVNPLEQTYAATLAARTFRTAIAIAAQFDLEIRQLDVVNAFLNAERNPGDDPVICELPDGFKQPGKCAELTRALYGLRDAPLLWYKEFSGTLQRLGMRSSSEDECLFRSEDGRVILLFYVDDILVLYHKSDETAGEDLISNLKAIYEMKDEGNAEWYLGIRIVRDRTEKKIYLVHDQYIEKVTSRFTLADPLTPTTPLPTIPLEPNSGTATKAEVKEFQEKVGSVLYTAIMVRPDVAFAVAQLSRYLTNPSPKHLAAINQTIRYLYGTRYLAICFGGTGGGQVLLIAGDASFADDEETRRSSQGYIIFLFGGPIQWKAARQNTVTTSTTEAELLSLEHTAKETIALKRLFRDVLLDLGDVWKIHCEGRQRPVGRPKKLIEDGPWPGGIKSLPREPKSKEILYQGDGPPTPKAEE</sequence>
<name>A0ACC3ZLQ0_COLTU</name>
<dbReference type="Proteomes" id="UP000805649">
    <property type="component" value="Unassembled WGS sequence"/>
</dbReference>
<reference evidence="1 2" key="1">
    <citation type="journal article" date="2020" name="Phytopathology">
        <title>Genome Sequence Resources of Colletotrichum truncatum, C. plurivorum, C. musicola, and C. sojae: Four Species Pathogenic to Soybean (Glycine max).</title>
        <authorList>
            <person name="Rogerio F."/>
            <person name="Boufleur T.R."/>
            <person name="Ciampi-Guillardi M."/>
            <person name="Sukno S.A."/>
            <person name="Thon M.R."/>
            <person name="Massola Junior N.S."/>
            <person name="Baroncelli R."/>
        </authorList>
    </citation>
    <scope>NUCLEOTIDE SEQUENCE [LARGE SCALE GENOMIC DNA]</scope>
    <source>
        <strain evidence="1 2">CMES1059</strain>
    </source>
</reference>
<evidence type="ECO:0000313" key="1">
    <source>
        <dbReference type="EMBL" id="KAL0944848.1"/>
    </source>
</evidence>
<evidence type="ECO:0000313" key="2">
    <source>
        <dbReference type="Proteomes" id="UP000805649"/>
    </source>
</evidence>
<keyword evidence="1" id="KW-0808">Transferase</keyword>
<accession>A0ACC3ZLQ0</accession>
<keyword evidence="1" id="KW-0548">Nucleotidyltransferase</keyword>
<keyword evidence="2" id="KW-1185">Reference proteome</keyword>